<dbReference type="Gene3D" id="1.10.10.10">
    <property type="entry name" value="Winged helix-like DNA-binding domain superfamily/Winged helix DNA-binding domain"/>
    <property type="match status" value="1"/>
</dbReference>
<gene>
    <name evidence="5" type="ORF">IX83_04010</name>
</gene>
<sequence>MQQLDKLAQYLGEIETAMNLMVKNLGFHYNHYAVLYCLASSKDNQVTQKQISEEWSLPKQTVFNICQDYKQKGWILFQESPKDKREKILQLTDLGNQQAMPVLYATQAVSQQVFQRFGSQKTQQLFALLQEFSESYTQVLSQIEHKNN</sequence>
<reference evidence="5 6" key="1">
    <citation type="journal article" date="2014" name="BMC Genomics">
        <title>A genomic perspective on a new bacterial genus and species from the Alcaligenaceae family, Basilea psittacipulmonis.</title>
        <authorList>
            <person name="Whiteson K.L."/>
            <person name="Hernandez D."/>
            <person name="Lazarevic V."/>
            <person name="Gaia N."/>
            <person name="Farinelli L."/>
            <person name="Francois P."/>
            <person name="Pilo P."/>
            <person name="Frey J."/>
            <person name="Schrenzel J."/>
        </authorList>
    </citation>
    <scope>NUCLEOTIDE SEQUENCE [LARGE SCALE GENOMIC DNA]</scope>
    <source>
        <strain evidence="5 6">DSM 24701</strain>
    </source>
</reference>
<keyword evidence="3" id="KW-0804">Transcription</keyword>
<dbReference type="Proteomes" id="UP000028945">
    <property type="component" value="Chromosome"/>
</dbReference>
<keyword evidence="2" id="KW-0238">DNA-binding</keyword>
<dbReference type="RefSeq" id="WP_038499434.1">
    <property type="nucleotide sequence ID" value="NZ_AFWK01000113.1"/>
</dbReference>
<dbReference type="Gene3D" id="6.10.250.820">
    <property type="match status" value="1"/>
</dbReference>
<dbReference type="SMART" id="SM00347">
    <property type="entry name" value="HTH_MARR"/>
    <property type="match status" value="1"/>
</dbReference>
<name>A0A077DCG8_9BURK</name>
<accession>A0A077DCG8</accession>
<dbReference type="InterPro" id="IPR036390">
    <property type="entry name" value="WH_DNA-bd_sf"/>
</dbReference>
<dbReference type="PANTHER" id="PTHR42756">
    <property type="entry name" value="TRANSCRIPTIONAL REGULATOR, MARR"/>
    <property type="match status" value="1"/>
</dbReference>
<dbReference type="InterPro" id="IPR000835">
    <property type="entry name" value="HTH_MarR-typ"/>
</dbReference>
<evidence type="ECO:0000259" key="4">
    <source>
        <dbReference type="PROSITE" id="PS50995"/>
    </source>
</evidence>
<keyword evidence="6" id="KW-1185">Reference proteome</keyword>
<evidence type="ECO:0000313" key="6">
    <source>
        <dbReference type="Proteomes" id="UP000028945"/>
    </source>
</evidence>
<proteinExistence type="predicted"/>
<dbReference type="GO" id="GO:0003677">
    <property type="term" value="F:DNA binding"/>
    <property type="evidence" value="ECO:0007669"/>
    <property type="project" value="UniProtKB-KW"/>
</dbReference>
<evidence type="ECO:0000313" key="5">
    <source>
        <dbReference type="EMBL" id="AIL32585.1"/>
    </source>
</evidence>
<dbReference type="OrthoDB" id="3232829at2"/>
<dbReference type="EMBL" id="CP009238">
    <property type="protein sequence ID" value="AIL32585.1"/>
    <property type="molecule type" value="Genomic_DNA"/>
</dbReference>
<protein>
    <recommendedName>
        <fullName evidence="4">HTH marR-type domain-containing protein</fullName>
    </recommendedName>
</protein>
<keyword evidence="1" id="KW-0805">Transcription regulation</keyword>
<dbReference type="GO" id="GO:0003700">
    <property type="term" value="F:DNA-binding transcription factor activity"/>
    <property type="evidence" value="ECO:0007669"/>
    <property type="project" value="InterPro"/>
</dbReference>
<dbReference type="AlphaFoldDB" id="A0A077DCG8"/>
<feature type="domain" description="HTH marR-type" evidence="4">
    <location>
        <begin position="1"/>
        <end position="134"/>
    </location>
</feature>
<dbReference type="STRING" id="1072685.IX83_04010"/>
<dbReference type="SUPFAM" id="SSF46785">
    <property type="entry name" value="Winged helix' DNA-binding domain"/>
    <property type="match status" value="1"/>
</dbReference>
<dbReference type="eggNOG" id="COG1846">
    <property type="taxonomic scope" value="Bacteria"/>
</dbReference>
<dbReference type="HOGENOM" id="CLU_083287_30_3_4"/>
<dbReference type="PANTHER" id="PTHR42756:SF1">
    <property type="entry name" value="TRANSCRIPTIONAL REPRESSOR OF EMRAB OPERON"/>
    <property type="match status" value="1"/>
</dbReference>
<dbReference type="PROSITE" id="PS50995">
    <property type="entry name" value="HTH_MARR_2"/>
    <property type="match status" value="1"/>
</dbReference>
<evidence type="ECO:0000256" key="2">
    <source>
        <dbReference type="ARBA" id="ARBA00023125"/>
    </source>
</evidence>
<evidence type="ECO:0000256" key="3">
    <source>
        <dbReference type="ARBA" id="ARBA00023163"/>
    </source>
</evidence>
<dbReference type="InterPro" id="IPR036388">
    <property type="entry name" value="WH-like_DNA-bd_sf"/>
</dbReference>
<evidence type="ECO:0000256" key="1">
    <source>
        <dbReference type="ARBA" id="ARBA00023015"/>
    </source>
</evidence>
<dbReference type="Pfam" id="PF12802">
    <property type="entry name" value="MarR_2"/>
    <property type="match status" value="1"/>
</dbReference>
<organism evidence="5 6">
    <name type="scientific">Basilea psittacipulmonis DSM 24701</name>
    <dbReference type="NCBI Taxonomy" id="1072685"/>
    <lineage>
        <taxon>Bacteria</taxon>
        <taxon>Pseudomonadati</taxon>
        <taxon>Pseudomonadota</taxon>
        <taxon>Betaproteobacteria</taxon>
        <taxon>Burkholderiales</taxon>
        <taxon>Alcaligenaceae</taxon>
        <taxon>Basilea</taxon>
    </lineage>
</organism>
<dbReference type="KEGG" id="bpsi:IX83_04010"/>